<sequence>MNIYSYVVARDFGFAPNPFGRYCTLATCKPKIRENASIGDWIIGTGSAGYNLQKWLMYAMKVEEKITFVDYWNDIRFQYKKPIMNGSLVQMYGDNIYSFDELRHKWLQSDSHHSYADGSINKHNLNRDLGGKYVLISEEFYYFGKDAIEIPKEYSSIIKTGPGYKKNIQEDVKNNFINFLKKNFQLGYHSDPIHLVGEFKNYDGVS</sequence>
<comment type="caution">
    <text evidence="2">The sequence shown here is derived from an EMBL/GenBank/DDBJ whole genome shotgun (WGS) entry which is preliminary data.</text>
</comment>
<accession>A0ABT0H3W8</accession>
<dbReference type="EMBL" id="JALPQF010000001">
    <property type="protein sequence ID" value="MCK8479071.1"/>
    <property type="molecule type" value="Genomic_DNA"/>
</dbReference>
<evidence type="ECO:0000313" key="3">
    <source>
        <dbReference type="Proteomes" id="UP001203687"/>
    </source>
</evidence>
<keyword evidence="3" id="KW-1185">Reference proteome</keyword>
<dbReference type="Proteomes" id="UP001203687">
    <property type="component" value="Unassembled WGS sequence"/>
</dbReference>
<gene>
    <name evidence="2" type="ORF">MUY34_00485</name>
</gene>
<dbReference type="Pfam" id="PF18753">
    <property type="entry name" value="Nmad2"/>
    <property type="match status" value="1"/>
</dbReference>
<organism evidence="2 3">
    <name type="scientific">Psychroserpens algicola</name>
    <dbReference type="NCBI Taxonomy" id="1719034"/>
    <lineage>
        <taxon>Bacteria</taxon>
        <taxon>Pseudomonadati</taxon>
        <taxon>Bacteroidota</taxon>
        <taxon>Flavobacteriia</taxon>
        <taxon>Flavobacteriales</taxon>
        <taxon>Flavobacteriaceae</taxon>
        <taxon>Psychroserpens</taxon>
    </lineage>
</organism>
<proteinExistence type="predicted"/>
<dbReference type="RefSeq" id="WP_262921488.1">
    <property type="nucleotide sequence ID" value="NZ_JALPQF010000001.1"/>
</dbReference>
<name>A0ABT0H3W8_9FLAO</name>
<protein>
    <recommendedName>
        <fullName evidence="1">Nucleotide modification associated domain-containing protein</fullName>
    </recommendedName>
</protein>
<reference evidence="2" key="1">
    <citation type="submission" date="2022-04" db="EMBL/GenBank/DDBJ databases">
        <authorList>
            <person name="Ren T."/>
        </authorList>
    </citation>
    <scope>NUCLEOTIDE SEQUENCE</scope>
    <source>
        <strain evidence="2">F63249</strain>
    </source>
</reference>
<evidence type="ECO:0000259" key="1">
    <source>
        <dbReference type="Pfam" id="PF18753"/>
    </source>
</evidence>
<dbReference type="InterPro" id="IPR041180">
    <property type="entry name" value="Nmad2"/>
</dbReference>
<feature type="domain" description="Nucleotide modification associated" evidence="1">
    <location>
        <begin position="2"/>
        <end position="196"/>
    </location>
</feature>
<evidence type="ECO:0000313" key="2">
    <source>
        <dbReference type="EMBL" id="MCK8479071.1"/>
    </source>
</evidence>